<evidence type="ECO:0000313" key="4">
    <source>
        <dbReference type="Proteomes" id="UP000727506"/>
    </source>
</evidence>
<organism evidence="3 4">
    <name type="scientific">Slackia piriformis</name>
    <dbReference type="NCBI Taxonomy" id="626934"/>
    <lineage>
        <taxon>Bacteria</taxon>
        <taxon>Bacillati</taxon>
        <taxon>Actinomycetota</taxon>
        <taxon>Coriobacteriia</taxon>
        <taxon>Eggerthellales</taxon>
        <taxon>Eggerthellaceae</taxon>
        <taxon>Slackia</taxon>
    </lineage>
</organism>
<name>A0A943YYY9_9ACTN</name>
<feature type="transmembrane region" description="Helical" evidence="2">
    <location>
        <begin position="55"/>
        <end position="73"/>
    </location>
</feature>
<feature type="non-terminal residue" evidence="3">
    <location>
        <position position="101"/>
    </location>
</feature>
<accession>A0A943YYY9</accession>
<keyword evidence="2" id="KW-1133">Transmembrane helix</keyword>
<keyword evidence="2" id="KW-0472">Membrane</keyword>
<feature type="region of interest" description="Disordered" evidence="1">
    <location>
        <begin position="1"/>
        <end position="23"/>
    </location>
</feature>
<comment type="caution">
    <text evidence="3">The sequence shown here is derived from an EMBL/GenBank/DDBJ whole genome shotgun (WGS) entry which is preliminary data.</text>
</comment>
<proteinExistence type="predicted"/>
<dbReference type="Proteomes" id="UP000727506">
    <property type="component" value="Unassembled WGS sequence"/>
</dbReference>
<evidence type="ECO:0000256" key="2">
    <source>
        <dbReference type="SAM" id="Phobius"/>
    </source>
</evidence>
<keyword evidence="2" id="KW-0812">Transmembrane</keyword>
<protein>
    <submittedName>
        <fullName evidence="3">Uncharacterized protein</fullName>
    </submittedName>
</protein>
<sequence length="101" mass="10571">MNNAGPRQTPHEPTTHAPQAHAAQYHPYQGNHQYAPQQGGYPGVQPSAYVPSRSGMAVAGLVLGIIALLTSFLPIINNFAFLLALLGLIFAIVGLAGIVKG</sequence>
<reference evidence="3" key="1">
    <citation type="submission" date="2021-02" db="EMBL/GenBank/DDBJ databases">
        <title>Infant gut strain persistence is associated with maternal origin, phylogeny, and functional potential including surface adhesion and iron acquisition.</title>
        <authorList>
            <person name="Lou Y.C."/>
        </authorList>
    </citation>
    <scope>NUCLEOTIDE SEQUENCE</scope>
    <source>
        <strain evidence="3">L2_039_000G1_dasL2_039_000G1_concoct_11</strain>
    </source>
</reference>
<evidence type="ECO:0000313" key="3">
    <source>
        <dbReference type="EMBL" id="MBS6941836.1"/>
    </source>
</evidence>
<dbReference type="AlphaFoldDB" id="A0A943YYY9"/>
<gene>
    <name evidence="3" type="ORF">KH142_10325</name>
</gene>
<feature type="transmembrane region" description="Helical" evidence="2">
    <location>
        <begin position="79"/>
        <end position="99"/>
    </location>
</feature>
<evidence type="ECO:0000256" key="1">
    <source>
        <dbReference type="SAM" id="MobiDB-lite"/>
    </source>
</evidence>
<dbReference type="EMBL" id="JAGZSV010000341">
    <property type="protein sequence ID" value="MBS6941836.1"/>
    <property type="molecule type" value="Genomic_DNA"/>
</dbReference>